<feature type="region of interest" description="Disordered" evidence="1">
    <location>
        <begin position="68"/>
        <end position="93"/>
    </location>
</feature>
<evidence type="ECO:0000313" key="2">
    <source>
        <dbReference type="EMBL" id="MBW0460683.1"/>
    </source>
</evidence>
<sequence length="124" mass="14014">MKSAIIQTSNHKYKRLLQQKEGGKQERSTSSFYQKATSQPTSSIGEQEKEKELKETILPKIQDLKNPKGFHGQCLQNGQNLDGIQGQRGAKNETTTFSKEINLSPDIVNTFKETENSILHLTKH</sequence>
<gene>
    <name evidence="2" type="ORF">O181_000398</name>
</gene>
<dbReference type="Proteomes" id="UP000765509">
    <property type="component" value="Unassembled WGS sequence"/>
</dbReference>
<dbReference type="AlphaFoldDB" id="A0A9Q3B8G8"/>
<name>A0A9Q3B8G8_9BASI</name>
<feature type="region of interest" description="Disordered" evidence="1">
    <location>
        <begin position="1"/>
        <end position="51"/>
    </location>
</feature>
<organism evidence="2 3">
    <name type="scientific">Austropuccinia psidii MF-1</name>
    <dbReference type="NCBI Taxonomy" id="1389203"/>
    <lineage>
        <taxon>Eukaryota</taxon>
        <taxon>Fungi</taxon>
        <taxon>Dikarya</taxon>
        <taxon>Basidiomycota</taxon>
        <taxon>Pucciniomycotina</taxon>
        <taxon>Pucciniomycetes</taxon>
        <taxon>Pucciniales</taxon>
        <taxon>Sphaerophragmiaceae</taxon>
        <taxon>Austropuccinia</taxon>
    </lineage>
</organism>
<accession>A0A9Q3B8G8</accession>
<proteinExistence type="predicted"/>
<reference evidence="2" key="1">
    <citation type="submission" date="2021-03" db="EMBL/GenBank/DDBJ databases">
        <title>Draft genome sequence of rust myrtle Austropuccinia psidii MF-1, a brazilian biotype.</title>
        <authorList>
            <person name="Quecine M.C."/>
            <person name="Pachon D.M.R."/>
            <person name="Bonatelli M.L."/>
            <person name="Correr F.H."/>
            <person name="Franceschini L.M."/>
            <person name="Leite T.F."/>
            <person name="Margarido G.R.A."/>
            <person name="Almeida C.A."/>
            <person name="Ferrarezi J.A."/>
            <person name="Labate C.A."/>
        </authorList>
    </citation>
    <scope>NUCLEOTIDE SEQUENCE</scope>
    <source>
        <strain evidence="2">MF-1</strain>
    </source>
</reference>
<feature type="compositionally biased region" description="Polar residues" evidence="1">
    <location>
        <begin position="28"/>
        <end position="45"/>
    </location>
</feature>
<keyword evidence="3" id="KW-1185">Reference proteome</keyword>
<evidence type="ECO:0000256" key="1">
    <source>
        <dbReference type="SAM" id="MobiDB-lite"/>
    </source>
</evidence>
<feature type="compositionally biased region" description="Polar residues" evidence="1">
    <location>
        <begin position="1"/>
        <end position="10"/>
    </location>
</feature>
<evidence type="ECO:0000313" key="3">
    <source>
        <dbReference type="Proteomes" id="UP000765509"/>
    </source>
</evidence>
<protein>
    <submittedName>
        <fullName evidence="2">Uncharacterized protein</fullName>
    </submittedName>
</protein>
<comment type="caution">
    <text evidence="2">The sequence shown here is derived from an EMBL/GenBank/DDBJ whole genome shotgun (WGS) entry which is preliminary data.</text>
</comment>
<dbReference type="EMBL" id="AVOT02000046">
    <property type="protein sequence ID" value="MBW0460683.1"/>
    <property type="molecule type" value="Genomic_DNA"/>
</dbReference>